<feature type="region of interest" description="Disordered" evidence="1">
    <location>
        <begin position="263"/>
        <end position="323"/>
    </location>
</feature>
<accession>M2UBT8</accession>
<name>M2UBT8_COCH5</name>
<feature type="region of interest" description="Disordered" evidence="1">
    <location>
        <begin position="19"/>
        <end position="38"/>
    </location>
</feature>
<dbReference type="HOGENOM" id="CLU_758638_0_0_1"/>
<keyword evidence="3" id="KW-1185">Reference proteome</keyword>
<gene>
    <name evidence="2" type="ORF">COCHEDRAFT_1035599</name>
</gene>
<dbReference type="OrthoDB" id="10634846at2759"/>
<organism evidence="2 3">
    <name type="scientific">Cochliobolus heterostrophus (strain C5 / ATCC 48332 / race O)</name>
    <name type="common">Southern corn leaf blight fungus</name>
    <name type="synonym">Bipolaris maydis</name>
    <dbReference type="NCBI Taxonomy" id="701091"/>
    <lineage>
        <taxon>Eukaryota</taxon>
        <taxon>Fungi</taxon>
        <taxon>Dikarya</taxon>
        <taxon>Ascomycota</taxon>
        <taxon>Pezizomycotina</taxon>
        <taxon>Dothideomycetes</taxon>
        <taxon>Pleosporomycetidae</taxon>
        <taxon>Pleosporales</taxon>
        <taxon>Pleosporineae</taxon>
        <taxon>Pleosporaceae</taxon>
        <taxon>Bipolaris</taxon>
    </lineage>
</organism>
<evidence type="ECO:0000313" key="2">
    <source>
        <dbReference type="EMBL" id="EMD85367.1"/>
    </source>
</evidence>
<dbReference type="AlphaFoldDB" id="M2UBT8"/>
<evidence type="ECO:0000313" key="3">
    <source>
        <dbReference type="Proteomes" id="UP000016936"/>
    </source>
</evidence>
<protein>
    <submittedName>
        <fullName evidence="2">Uncharacterized protein</fullName>
    </submittedName>
</protein>
<sequence length="365" mass="38749">MALVKPTVMAQANTRPIWTTGRRGRNMGEGSDQRHSPPAAGQVFCRNEGPGGAALPLARLPSAPCPPCALPCTWRGCPPWPTRAREKRSASVSRLRLQPRCRIIAASAHLASLGETEPGLPVPCPLLFDHPPDNRLYDQGAAGQMQINPHPQAPQWPPTAICTQHAIGGRDVSAIFASVKPSLPFDERSRRRDYALSSEAALYLATIEYRMHTPAAPNPAFSRPGSSQATASHELLVPTLATLVPASRRFGLDTWATSAADAGIALPSPSSPSRRPRCLPKPTLPHPQPTILTGPSPPPTLRAPPSRPLLHPPSPGAPSTSPQPYALSLSLSLSALLSLAHNPPILRITNAPLNPTSAHASHLPP</sequence>
<dbReference type="EMBL" id="KB445590">
    <property type="protein sequence ID" value="EMD85367.1"/>
    <property type="molecule type" value="Genomic_DNA"/>
</dbReference>
<reference evidence="2 3" key="1">
    <citation type="journal article" date="2012" name="PLoS Pathog.">
        <title>Diverse lifestyles and strategies of plant pathogenesis encoded in the genomes of eighteen Dothideomycetes fungi.</title>
        <authorList>
            <person name="Ohm R.A."/>
            <person name="Feau N."/>
            <person name="Henrissat B."/>
            <person name="Schoch C.L."/>
            <person name="Horwitz B.A."/>
            <person name="Barry K.W."/>
            <person name="Condon B.J."/>
            <person name="Copeland A.C."/>
            <person name="Dhillon B."/>
            <person name="Glaser F."/>
            <person name="Hesse C.N."/>
            <person name="Kosti I."/>
            <person name="LaButti K."/>
            <person name="Lindquist E.A."/>
            <person name="Lucas S."/>
            <person name="Salamov A.A."/>
            <person name="Bradshaw R.E."/>
            <person name="Ciuffetti L."/>
            <person name="Hamelin R.C."/>
            <person name="Kema G.H.J."/>
            <person name="Lawrence C."/>
            <person name="Scott J.A."/>
            <person name="Spatafora J.W."/>
            <person name="Turgeon B.G."/>
            <person name="de Wit P.J.G.M."/>
            <person name="Zhong S."/>
            <person name="Goodwin S.B."/>
            <person name="Grigoriev I.V."/>
        </authorList>
    </citation>
    <scope>NUCLEOTIDE SEQUENCE [LARGE SCALE GENOMIC DNA]</scope>
    <source>
        <strain evidence="3">C5 / ATCC 48332 / race O</strain>
    </source>
</reference>
<reference evidence="3" key="2">
    <citation type="journal article" date="2013" name="PLoS Genet.">
        <title>Comparative genome structure, secondary metabolite, and effector coding capacity across Cochliobolus pathogens.</title>
        <authorList>
            <person name="Condon B.J."/>
            <person name="Leng Y."/>
            <person name="Wu D."/>
            <person name="Bushley K.E."/>
            <person name="Ohm R.A."/>
            <person name="Otillar R."/>
            <person name="Martin J."/>
            <person name="Schackwitz W."/>
            <person name="Grimwood J."/>
            <person name="MohdZainudin N."/>
            <person name="Xue C."/>
            <person name="Wang R."/>
            <person name="Manning V.A."/>
            <person name="Dhillon B."/>
            <person name="Tu Z.J."/>
            <person name="Steffenson B.J."/>
            <person name="Salamov A."/>
            <person name="Sun H."/>
            <person name="Lowry S."/>
            <person name="LaButti K."/>
            <person name="Han J."/>
            <person name="Copeland A."/>
            <person name="Lindquist E."/>
            <person name="Barry K."/>
            <person name="Schmutz J."/>
            <person name="Baker S.E."/>
            <person name="Ciuffetti L.M."/>
            <person name="Grigoriev I.V."/>
            <person name="Zhong S."/>
            <person name="Turgeon B.G."/>
        </authorList>
    </citation>
    <scope>NUCLEOTIDE SEQUENCE [LARGE SCALE GENOMIC DNA]</scope>
    <source>
        <strain evidence="3">C5 / ATCC 48332 / race O</strain>
    </source>
</reference>
<evidence type="ECO:0000256" key="1">
    <source>
        <dbReference type="SAM" id="MobiDB-lite"/>
    </source>
</evidence>
<feature type="compositionally biased region" description="Pro residues" evidence="1">
    <location>
        <begin position="295"/>
        <end position="316"/>
    </location>
</feature>
<dbReference type="Proteomes" id="UP000016936">
    <property type="component" value="Unassembled WGS sequence"/>
</dbReference>
<proteinExistence type="predicted"/>